<dbReference type="PROSITE" id="PS00108">
    <property type="entry name" value="PROTEIN_KINASE_ST"/>
    <property type="match status" value="1"/>
</dbReference>
<keyword evidence="1" id="KW-0723">Serine/threonine-protein kinase</keyword>
<dbReference type="Pfam" id="PF13540">
    <property type="entry name" value="RCC1_2"/>
    <property type="match status" value="1"/>
</dbReference>
<dbReference type="Pfam" id="PF07714">
    <property type="entry name" value="PK_Tyr_Ser-Thr"/>
    <property type="match status" value="1"/>
</dbReference>
<protein>
    <recommendedName>
        <fullName evidence="8">Protein kinase domain-containing protein</fullName>
    </recommendedName>
</protein>
<dbReference type="SMART" id="SM00220">
    <property type="entry name" value="S_TKc"/>
    <property type="match status" value="1"/>
</dbReference>
<feature type="transmembrane region" description="Helical" evidence="7">
    <location>
        <begin position="6"/>
        <end position="29"/>
    </location>
</feature>
<organism evidence="9 10">
    <name type="scientific">Sphagnum troendelagicum</name>
    <dbReference type="NCBI Taxonomy" id="128251"/>
    <lineage>
        <taxon>Eukaryota</taxon>
        <taxon>Viridiplantae</taxon>
        <taxon>Streptophyta</taxon>
        <taxon>Embryophyta</taxon>
        <taxon>Bryophyta</taxon>
        <taxon>Sphagnophytina</taxon>
        <taxon>Sphagnopsida</taxon>
        <taxon>Sphagnales</taxon>
        <taxon>Sphagnaceae</taxon>
        <taxon>Sphagnum</taxon>
    </lineage>
</organism>
<gene>
    <name evidence="9" type="ORF">CSSPTR1EN2_LOCUS21493</name>
</gene>
<evidence type="ECO:0000256" key="1">
    <source>
        <dbReference type="ARBA" id="ARBA00022527"/>
    </source>
</evidence>
<evidence type="ECO:0000256" key="3">
    <source>
        <dbReference type="ARBA" id="ARBA00022741"/>
    </source>
</evidence>
<dbReference type="SUPFAM" id="SSF56112">
    <property type="entry name" value="Protein kinase-like (PK-like)"/>
    <property type="match status" value="1"/>
</dbReference>
<dbReference type="InterPro" id="IPR001245">
    <property type="entry name" value="Ser-Thr/Tyr_kinase_cat_dom"/>
</dbReference>
<dbReference type="PANTHER" id="PTHR46146">
    <property type="entry name" value="SERINE/THREONINE-PROTEIN KINASE-LIKE PROTEIN CCR4"/>
    <property type="match status" value="1"/>
</dbReference>
<dbReference type="PROSITE" id="PS50011">
    <property type="entry name" value="PROTEIN_KINASE_DOM"/>
    <property type="match status" value="1"/>
</dbReference>
<dbReference type="Gene3D" id="3.30.200.20">
    <property type="entry name" value="Phosphorylase Kinase, domain 1"/>
    <property type="match status" value="1"/>
</dbReference>
<dbReference type="InterPro" id="IPR009091">
    <property type="entry name" value="RCC1/BLIP-II"/>
</dbReference>
<dbReference type="PANTHER" id="PTHR46146:SF3">
    <property type="entry name" value="SERINE_THREONINE-PROTEIN KINASE-LIKE PROTEIN CCR3-RELATED"/>
    <property type="match status" value="1"/>
</dbReference>
<keyword evidence="7" id="KW-0472">Membrane</keyword>
<name>A0ABP0UZ50_9BRYO</name>
<dbReference type="InterPro" id="IPR008271">
    <property type="entry name" value="Ser/Thr_kinase_AS"/>
</dbReference>
<keyword evidence="5 6" id="KW-0067">ATP-binding</keyword>
<evidence type="ECO:0000313" key="9">
    <source>
        <dbReference type="EMBL" id="CAK9233452.1"/>
    </source>
</evidence>
<dbReference type="PROSITE" id="PS00107">
    <property type="entry name" value="PROTEIN_KINASE_ATP"/>
    <property type="match status" value="1"/>
</dbReference>
<evidence type="ECO:0000259" key="8">
    <source>
        <dbReference type="PROSITE" id="PS50011"/>
    </source>
</evidence>
<evidence type="ECO:0000256" key="5">
    <source>
        <dbReference type="ARBA" id="ARBA00022840"/>
    </source>
</evidence>
<feature type="transmembrane region" description="Helical" evidence="7">
    <location>
        <begin position="453"/>
        <end position="479"/>
    </location>
</feature>
<evidence type="ECO:0000256" key="7">
    <source>
        <dbReference type="SAM" id="Phobius"/>
    </source>
</evidence>
<dbReference type="Proteomes" id="UP001497512">
    <property type="component" value="Chromosome 8"/>
</dbReference>
<dbReference type="InterPro" id="IPR017441">
    <property type="entry name" value="Protein_kinase_ATP_BS"/>
</dbReference>
<keyword evidence="2" id="KW-0808">Transferase</keyword>
<feature type="domain" description="Protein kinase" evidence="8">
    <location>
        <begin position="569"/>
        <end position="869"/>
    </location>
</feature>
<keyword evidence="7" id="KW-0812">Transmembrane</keyword>
<evidence type="ECO:0000313" key="10">
    <source>
        <dbReference type="Proteomes" id="UP001497512"/>
    </source>
</evidence>
<dbReference type="Gene3D" id="2.130.10.30">
    <property type="entry name" value="Regulator of chromosome condensation 1/beta-lactamase-inhibitor protein II"/>
    <property type="match status" value="1"/>
</dbReference>
<keyword evidence="10" id="KW-1185">Reference proteome</keyword>
<dbReference type="InterPro" id="IPR011009">
    <property type="entry name" value="Kinase-like_dom_sf"/>
</dbReference>
<evidence type="ECO:0000256" key="4">
    <source>
        <dbReference type="ARBA" id="ARBA00022777"/>
    </source>
</evidence>
<keyword evidence="3 6" id="KW-0547">Nucleotide-binding</keyword>
<sequence>MVSNHTPNVCILLWVFIVFAISSSISSFFKHLKGLGSMTSMATPFSNNYGLESASSAPPVCGIHAQNQSIFCWNYNNNTSLQFTARNLTAVAFSGLAGGRDFFCGLRESTRQPFCWPLPNSSSNSNISLSKPTRLSRNQYTQIVVGELHVCAIQATTGFVDCWRSRSNKQAGGQQGASSPPLAKPFVSLTAGANFTCGLDLNWKMTCWGDGNDGFNITHSVDAAAQVQYQLISAGSRHMCGLGKLDGRLSCWGDNSFGQASTTMMTTASDSTIFLTALALGRAHSCGLQADTREVVCWGSNSFSQLDCPSGIQFVSIAAGEDYTCGVEVGNLALICWGKGFSNNNTTVRRSSQIASAPYPPPPPFNVEPGICQPSSSCLSGTYPLSSYYSNNTRNNVVVCNQPNNAVCIACSVECPTGYYESQSCGFQGDRKCTKITAEFPQPKTRNSYDWRILVPLSVIGGVGILAGLLSIAWCFWNMRCCWIMKRCNSSCQCTTHSDENSLARVHNSSDVMENGELDNREDGINRQRVQSLASSNRSVSNVPQSRRDLLNKTEIFEFDMLAAITDNFSDTHKIGAGSFGKVYKAELPDGKQVAIKRADKSGKKLEDIESPFQMELESLTRVHHKYLVQLVGYCDDGAERILVYDFISNGTLCDHLHNNGNNKDDYEHDETAALNNWHVRIKIALQAARGIEYLHTYANPPLIHRDIKSSNILLDSSWTAQVSDFGLSIMGPSEEMSHLSMVGAGTLGFMDPEYFRLQHLTTKSDVYSFGVVLLELLTGKKAIHQVNSGFASLVDIAVPSILDYTSSLLSILDPRLYAPQGLELEAISMVAHVAEQCVKQEGKARPSMTQVVNQLERAFDVSNLHKKLMSAKSGYELQEIEMQMRDENADQHH</sequence>
<accession>A0ABP0UZ50</accession>
<keyword evidence="7" id="KW-1133">Transmembrane helix</keyword>
<keyword evidence="4" id="KW-0418">Kinase</keyword>
<dbReference type="CDD" id="cd14066">
    <property type="entry name" value="STKc_IRAK"/>
    <property type="match status" value="1"/>
</dbReference>
<dbReference type="Gene3D" id="1.10.510.10">
    <property type="entry name" value="Transferase(Phosphotransferase) domain 1"/>
    <property type="match status" value="1"/>
</dbReference>
<evidence type="ECO:0000256" key="2">
    <source>
        <dbReference type="ARBA" id="ARBA00022679"/>
    </source>
</evidence>
<proteinExistence type="predicted"/>
<evidence type="ECO:0000256" key="6">
    <source>
        <dbReference type="PROSITE-ProRule" id="PRU10141"/>
    </source>
</evidence>
<dbReference type="SUPFAM" id="SSF50985">
    <property type="entry name" value="RCC1/BLIP-II"/>
    <property type="match status" value="2"/>
</dbReference>
<feature type="binding site" evidence="6">
    <location>
        <position position="597"/>
    </location>
    <ligand>
        <name>ATP</name>
        <dbReference type="ChEBI" id="CHEBI:30616"/>
    </ligand>
</feature>
<dbReference type="EMBL" id="OZ019900">
    <property type="protein sequence ID" value="CAK9233452.1"/>
    <property type="molecule type" value="Genomic_DNA"/>
</dbReference>
<reference evidence="9" key="1">
    <citation type="submission" date="2024-02" db="EMBL/GenBank/DDBJ databases">
        <authorList>
            <consortium name="ELIXIR-Norway"/>
            <consortium name="Elixir Norway"/>
        </authorList>
    </citation>
    <scope>NUCLEOTIDE SEQUENCE</scope>
</reference>
<dbReference type="InterPro" id="IPR000719">
    <property type="entry name" value="Prot_kinase_dom"/>
</dbReference>